<keyword evidence="4" id="KW-1185">Reference proteome</keyword>
<feature type="compositionally biased region" description="Low complexity" evidence="1">
    <location>
        <begin position="65"/>
        <end position="128"/>
    </location>
</feature>
<dbReference type="PANTHER" id="PTHR34404:SF2">
    <property type="entry name" value="CONSERVED SERINE RICH PROTEIN"/>
    <property type="match status" value="1"/>
</dbReference>
<feature type="region of interest" description="Disordered" evidence="1">
    <location>
        <begin position="50"/>
        <end position="128"/>
    </location>
</feature>
<dbReference type="InterPro" id="IPR013429">
    <property type="entry name" value="Regulatory_FmdB_Zinc_ribbon"/>
</dbReference>
<sequence>MPTYAYRCTACGHAFDVRQSFTDAPLTECPECGGALRKVLQPVGVVFKGSGFYRTDSRESGKKGGSSSATSGGSSDSGSTSASSTASSGEKSGSGSTSGGSTSSSSSASGSSGSTSTGTSTTASKPSA</sequence>
<dbReference type="Pfam" id="PF09723">
    <property type="entry name" value="Zn_ribbon_8"/>
    <property type="match status" value="1"/>
</dbReference>
<dbReference type="NCBIfam" id="TIGR02605">
    <property type="entry name" value="CxxC_CxxC_SSSS"/>
    <property type="match status" value="1"/>
</dbReference>
<evidence type="ECO:0000313" key="4">
    <source>
        <dbReference type="Proteomes" id="UP000313849"/>
    </source>
</evidence>
<dbReference type="Proteomes" id="UP000313849">
    <property type="component" value="Unassembled WGS sequence"/>
</dbReference>
<protein>
    <submittedName>
        <fullName evidence="3">FmdB family transcriptional regulator</fullName>
    </submittedName>
</protein>
<feature type="domain" description="Putative regulatory protein FmdB zinc ribbon" evidence="2">
    <location>
        <begin position="1"/>
        <end position="41"/>
    </location>
</feature>
<organism evidence="3 4">
    <name type="scientific">Miniimonas arenae</name>
    <dbReference type="NCBI Taxonomy" id="676201"/>
    <lineage>
        <taxon>Bacteria</taxon>
        <taxon>Bacillati</taxon>
        <taxon>Actinomycetota</taxon>
        <taxon>Actinomycetes</taxon>
        <taxon>Micrococcales</taxon>
        <taxon>Beutenbergiaceae</taxon>
        <taxon>Miniimonas</taxon>
    </lineage>
</organism>
<dbReference type="AlphaFoldDB" id="A0A5C5BC33"/>
<name>A0A5C5BC33_9MICO</name>
<evidence type="ECO:0000313" key="3">
    <source>
        <dbReference type="EMBL" id="TNU73642.1"/>
    </source>
</evidence>
<dbReference type="PANTHER" id="PTHR34404">
    <property type="entry name" value="REGULATORY PROTEIN, FMDB FAMILY"/>
    <property type="match status" value="1"/>
</dbReference>
<evidence type="ECO:0000259" key="2">
    <source>
        <dbReference type="SMART" id="SM00834"/>
    </source>
</evidence>
<gene>
    <name evidence="3" type="ORF">FH969_10245</name>
</gene>
<dbReference type="SMART" id="SM00834">
    <property type="entry name" value="CxxC_CXXC_SSSS"/>
    <property type="match status" value="1"/>
</dbReference>
<comment type="caution">
    <text evidence="3">The sequence shown here is derived from an EMBL/GenBank/DDBJ whole genome shotgun (WGS) entry which is preliminary data.</text>
</comment>
<evidence type="ECO:0000256" key="1">
    <source>
        <dbReference type="SAM" id="MobiDB-lite"/>
    </source>
</evidence>
<proteinExistence type="predicted"/>
<reference evidence="3 4" key="1">
    <citation type="submission" date="2019-06" db="EMBL/GenBank/DDBJ databases">
        <title>Draft genome sequence of Miniimonas arenae KCTC 19750T isolated from sea sand.</title>
        <authorList>
            <person name="Park S.-J."/>
        </authorList>
    </citation>
    <scope>NUCLEOTIDE SEQUENCE [LARGE SCALE GENOMIC DNA]</scope>
    <source>
        <strain evidence="3 4">KCTC 19750</strain>
    </source>
</reference>
<accession>A0A5C5BC33</accession>
<dbReference type="EMBL" id="VENP01000037">
    <property type="protein sequence ID" value="TNU73642.1"/>
    <property type="molecule type" value="Genomic_DNA"/>
</dbReference>
<dbReference type="Gene3D" id="2.20.28.30">
    <property type="entry name" value="RNA polymerase ii, chain L"/>
    <property type="match status" value="1"/>
</dbReference>
<dbReference type="OrthoDB" id="9813321at2"/>